<evidence type="ECO:0000313" key="4">
    <source>
        <dbReference type="Proteomes" id="UP000000552"/>
    </source>
</evidence>
<dbReference type="Gene3D" id="3.40.190.290">
    <property type="match status" value="1"/>
</dbReference>
<name>Q987Q6_RHILO</name>
<gene>
    <name evidence="3" type="ordered locus">mlr6958</name>
</gene>
<reference evidence="3 4" key="1">
    <citation type="journal article" date="2000" name="DNA Res.">
        <title>Complete genome structure of the nitrogen-fixing symbiotic bacterium Mesorhizobium loti.</title>
        <authorList>
            <person name="Kaneko T."/>
            <person name="Nakamura Y."/>
            <person name="Sato S."/>
            <person name="Asamizu E."/>
            <person name="Kato T."/>
            <person name="Sasamoto S."/>
            <person name="Watanabe A."/>
            <person name="Idesawa K."/>
            <person name="Ishikawa A."/>
            <person name="Kawashima K."/>
            <person name="Kimura T."/>
            <person name="Kishida Y."/>
            <person name="Kiyokawa C."/>
            <person name="Kohara M."/>
            <person name="Matsumoto M."/>
            <person name="Matsuno A."/>
            <person name="Mochizuki Y."/>
            <person name="Nakayama S."/>
            <person name="Nakazaki N."/>
            <person name="Shimpo S."/>
            <person name="Sugimoto M."/>
            <person name="Takeuchi C."/>
            <person name="Yamada M."/>
            <person name="Tabata S."/>
        </authorList>
    </citation>
    <scope>NUCLEOTIDE SEQUENCE [LARGE SCALE GENOMIC DNA]</scope>
    <source>
        <strain evidence="4">LMG 29417 / CECT 9101 / MAFF 303099</strain>
    </source>
</reference>
<dbReference type="HOGENOM" id="CLU_2261549_0_0_5"/>
<proteinExistence type="inferred from homology"/>
<protein>
    <submittedName>
        <fullName evidence="3">Transcriptional regulator</fullName>
    </submittedName>
</protein>
<dbReference type="AlphaFoldDB" id="Q987Q6"/>
<evidence type="ECO:0000256" key="1">
    <source>
        <dbReference type="ARBA" id="ARBA00009437"/>
    </source>
</evidence>
<dbReference type="eggNOG" id="COG0583">
    <property type="taxonomic scope" value="Bacteria"/>
</dbReference>
<sequence length="103" mass="11308">MPRNRWPFIGPSGEELTVTVGGGIEVDLDEAQRKLAIDGAGIACLPLDLVKGDLAEGRLVSMFSDWTMPTMPIHTVQPSRRFVPQRVREFLTVLAASFSDDPI</sequence>
<organism evidence="3 4">
    <name type="scientific">Mesorhizobium japonicum (strain LMG 29417 / CECT 9101 / MAFF 303099)</name>
    <name type="common">Mesorhizobium loti (strain MAFF 303099)</name>
    <dbReference type="NCBI Taxonomy" id="266835"/>
    <lineage>
        <taxon>Bacteria</taxon>
        <taxon>Pseudomonadati</taxon>
        <taxon>Pseudomonadota</taxon>
        <taxon>Alphaproteobacteria</taxon>
        <taxon>Hyphomicrobiales</taxon>
        <taxon>Phyllobacteriaceae</taxon>
        <taxon>Mesorhizobium</taxon>
    </lineage>
</organism>
<dbReference type="SUPFAM" id="SSF53850">
    <property type="entry name" value="Periplasmic binding protein-like II"/>
    <property type="match status" value="1"/>
</dbReference>
<dbReference type="EMBL" id="BA000012">
    <property type="protein sequence ID" value="BAB53144.1"/>
    <property type="molecule type" value="Genomic_DNA"/>
</dbReference>
<dbReference type="InterPro" id="IPR005119">
    <property type="entry name" value="LysR_subst-bd"/>
</dbReference>
<dbReference type="KEGG" id="mlo:mlr6958"/>
<dbReference type="PANTHER" id="PTHR30537:SF5">
    <property type="entry name" value="HTH-TYPE TRANSCRIPTIONAL ACTIVATOR TTDR-RELATED"/>
    <property type="match status" value="1"/>
</dbReference>
<accession>Q987Q6</accession>
<evidence type="ECO:0000259" key="2">
    <source>
        <dbReference type="Pfam" id="PF03466"/>
    </source>
</evidence>
<dbReference type="InterPro" id="IPR058163">
    <property type="entry name" value="LysR-type_TF_proteobact-type"/>
</dbReference>
<comment type="similarity">
    <text evidence="1">Belongs to the LysR transcriptional regulatory family.</text>
</comment>
<dbReference type="Proteomes" id="UP000000552">
    <property type="component" value="Chromosome"/>
</dbReference>
<dbReference type="PANTHER" id="PTHR30537">
    <property type="entry name" value="HTH-TYPE TRANSCRIPTIONAL REGULATOR"/>
    <property type="match status" value="1"/>
</dbReference>
<dbReference type="Pfam" id="PF03466">
    <property type="entry name" value="LysR_substrate"/>
    <property type="match status" value="1"/>
</dbReference>
<evidence type="ECO:0000313" key="3">
    <source>
        <dbReference type="EMBL" id="BAB53144.1"/>
    </source>
</evidence>
<feature type="domain" description="LysR substrate-binding" evidence="2">
    <location>
        <begin position="13"/>
        <end position="97"/>
    </location>
</feature>